<dbReference type="STRING" id="869250.J4C7N8"/>
<accession>J4C7N8</accession>
<feature type="compositionally biased region" description="Acidic residues" evidence="1">
    <location>
        <begin position="1021"/>
        <end position="1053"/>
    </location>
</feature>
<feature type="compositionally biased region" description="Polar residues" evidence="1">
    <location>
        <begin position="658"/>
        <end position="667"/>
    </location>
</feature>
<feature type="region of interest" description="Disordered" evidence="1">
    <location>
        <begin position="782"/>
        <end position="893"/>
    </location>
</feature>
<dbReference type="VEuPathDB" id="PiroplasmaDB:TOT_010000820"/>
<evidence type="ECO:0000256" key="1">
    <source>
        <dbReference type="SAM" id="MobiDB-lite"/>
    </source>
</evidence>
<reference evidence="2 3" key="1">
    <citation type="journal article" date="2012" name="MBio">
        <title>Comparative genome analysis of three eukaryotic parasites with differing abilities to transform leukocytes reveals key mediators of Theileria-induced leukocyte transformation.</title>
        <authorList>
            <person name="Hayashida K."/>
            <person name="Hara Y."/>
            <person name="Abe T."/>
            <person name="Yamasaki C."/>
            <person name="Toyoda A."/>
            <person name="Kosuge T."/>
            <person name="Suzuki Y."/>
            <person name="Sato Y."/>
            <person name="Kawashima S."/>
            <person name="Katayama T."/>
            <person name="Wakaguri H."/>
            <person name="Inoue N."/>
            <person name="Homma K."/>
            <person name="Tada-Umezaki M."/>
            <person name="Yagi Y."/>
            <person name="Fujii Y."/>
            <person name="Habara T."/>
            <person name="Kanehisa M."/>
            <person name="Watanabe H."/>
            <person name="Ito K."/>
            <person name="Gojobori T."/>
            <person name="Sugawara H."/>
            <person name="Imanishi T."/>
            <person name="Weir W."/>
            <person name="Gardner M."/>
            <person name="Pain A."/>
            <person name="Shiels B."/>
            <person name="Hattori M."/>
            <person name="Nene V."/>
            <person name="Sugimoto C."/>
        </authorList>
    </citation>
    <scope>NUCLEOTIDE SEQUENCE [LARGE SCALE GENOMIC DNA]</scope>
    <source>
        <strain evidence="2 3">Shintoku</strain>
    </source>
</reference>
<dbReference type="KEGG" id="tot:TOT_010000820"/>
<dbReference type="EMBL" id="AP011946">
    <property type="protein sequence ID" value="BAM39363.1"/>
    <property type="molecule type" value="Genomic_DNA"/>
</dbReference>
<dbReference type="RefSeq" id="XP_009689664.1">
    <property type="nucleotide sequence ID" value="XM_009691369.1"/>
</dbReference>
<dbReference type="OrthoDB" id="10499785at2759"/>
<organism evidence="2 3">
    <name type="scientific">Theileria orientalis strain Shintoku</name>
    <dbReference type="NCBI Taxonomy" id="869250"/>
    <lineage>
        <taxon>Eukaryota</taxon>
        <taxon>Sar</taxon>
        <taxon>Alveolata</taxon>
        <taxon>Apicomplexa</taxon>
        <taxon>Aconoidasida</taxon>
        <taxon>Piroplasmida</taxon>
        <taxon>Theileriidae</taxon>
        <taxon>Theileria</taxon>
    </lineage>
</organism>
<feature type="compositionally biased region" description="Basic and acidic residues" evidence="1">
    <location>
        <begin position="857"/>
        <end position="868"/>
    </location>
</feature>
<feature type="compositionally biased region" description="Acidic residues" evidence="1">
    <location>
        <begin position="817"/>
        <end position="838"/>
    </location>
</feature>
<protein>
    <submittedName>
        <fullName evidence="2">Uncharacterized protein</fullName>
    </submittedName>
</protein>
<feature type="compositionally biased region" description="Acidic residues" evidence="1">
    <location>
        <begin position="995"/>
        <end position="1005"/>
    </location>
</feature>
<gene>
    <name evidence="2" type="ORF">TOT_010000820</name>
</gene>
<feature type="region of interest" description="Disordered" evidence="1">
    <location>
        <begin position="981"/>
        <end position="1071"/>
    </location>
</feature>
<proteinExistence type="predicted"/>
<name>J4C7N8_THEOR</name>
<dbReference type="GeneID" id="20713690"/>
<evidence type="ECO:0000313" key="3">
    <source>
        <dbReference type="Proteomes" id="UP000003786"/>
    </source>
</evidence>
<dbReference type="Proteomes" id="UP000003786">
    <property type="component" value="Chromosome 1"/>
</dbReference>
<keyword evidence="3" id="KW-1185">Reference proteome</keyword>
<feature type="compositionally biased region" description="Basic and acidic residues" evidence="1">
    <location>
        <begin position="874"/>
        <end position="889"/>
    </location>
</feature>
<feature type="compositionally biased region" description="Acidic residues" evidence="1">
    <location>
        <begin position="788"/>
        <end position="809"/>
    </location>
</feature>
<evidence type="ECO:0000313" key="2">
    <source>
        <dbReference type="EMBL" id="BAM39363.1"/>
    </source>
</evidence>
<sequence>MNTTLKKQFLTFISFKLARKGRSVTKKLFKFQISEDSAVVTPLAPRTPLYELFSKRSNRRKGRLSNRTRCIVVLQRRLRRKEEPFQVLRSGDLNRLFCESDSTPKAKPRKLFSKTPKIKSLLLKLKSRKSRINNKLNAVISDDSDVQKPLGAVVSHVPGAVVLPSKARALKGGVSKLKRKLISLKRRSQQKKTPFQVLRSGDLNRLFCESDSTPKAKPRKLFSKTPKIKSLLLKLKSRKSRINNKLNAVISDDSDVQKPLGAVVSHVPGAVVLPSKARALKGGVSKLKRKLISLKRRSQQKKTPFQVLRSGDLNRLFCESDSTPKAKPRKLFSKTPKIKSLLLKLKSRKSRINNKLNAVISDDSDVQKPLGAVVSHVPGAVVLPSKARALKGGVSKLKRKLISLKRRSQQKKTPFQVLRSGDLNRLFCESDSTPKAKPRKLFSKTPKIKSLLLKLKSRKSRINNKLNAVISDDSDVQKTSKRKHNKLRKYFSRMKARWSLKFQKLTSPILTFDESLHEEYKDVIRLLEQYDWRLMPKMNIRSLYTELITEPVVEECEVKVHEFSELGDGHENASDNSEIVENDEMAFEPIEESEIEQGTSLDVLFEGNLDLKLQFFHEEELTERFMNEPSLATLLTARFGLWEPESPEQEKPQGEGQPVNNEPINQLQYPQEPVPESQCVDELFESQSTQDYLQEKTMPESQCVDELFESQSTQDYLQEKTMPESQCVDELFESQSTQDYLQEKTMPESQCVDELFESQSTQDYPQEERLDEEEALDELVDELKEEQPLEEPSESVEELEEDQPLDELVDELKEEQPLEEPSESVEELEEDQPLDELVDELKEEQPLDESSQPAEEQPTKEHTEESPKLELPLEESHLEGKRTGGEKDVSSLNDMKLSNGELSILSELADVISTDESVCRPLHEDDESSCSTNTFRKEDWSWYYERQETPDHPLVIQQQPLEETVDIIEDQLILPQEFLQTSQSREEQQPLDEPQSVEELEEQQPLDEPQSVDEPHLPEQPLDEQPVEELEEQPLDEQSVEELEEQQLPEESLETSQSVNGHNGSGPDLPLDSGRIRGNMGLLNQYGLIRDPSQTTRASIDIMNCKEGPCSWYYIPTTYEERYNTAHFYRTGRYGVIPASKTILESDYMGGLLKDIKFKTLILRTMLSNMRSDLTKLSQASMTSFSSPFQCHLSPSGIEELLYKIGYHWDMTKSRLHEIIDHVALANELASIAEYIPDDVADSVDRINRFLSRMRNEYDSVMETMRVTNACVLFDLNKECKALRKETVQQGRAATKGCNHRGQPGRSHFHMKAHESMYEHFSHINGRRCTPRLRIPAPNATTTPPERSFTPLRRALEL</sequence>
<feature type="region of interest" description="Disordered" evidence="1">
    <location>
        <begin position="645"/>
        <end position="667"/>
    </location>
</feature>